<dbReference type="AlphaFoldDB" id="A0A7W7S6G1"/>
<keyword evidence="3" id="KW-1185">Reference proteome</keyword>
<dbReference type="Proteomes" id="UP000534286">
    <property type="component" value="Unassembled WGS sequence"/>
</dbReference>
<sequence>MAFRAQQLSLEYRDEPSTHRRQPAARRPDPDPNPDPDPDPDAVVAQATERLGFHAVSAGERLLIPTGPHWSNDAGLPESHAWDSLTNSPTPSLSPDSGQRRRRWPHTANPHLLVSRQTAAMGTARDRQPTGQRR</sequence>
<comment type="caution">
    <text evidence="2">The sequence shown here is derived from an EMBL/GenBank/DDBJ whole genome shotgun (WGS) entry which is preliminary data.</text>
</comment>
<feature type="region of interest" description="Disordered" evidence="1">
    <location>
        <begin position="1"/>
        <end position="42"/>
    </location>
</feature>
<gene>
    <name evidence="2" type="ORF">FHR32_008511</name>
</gene>
<organism evidence="2 3">
    <name type="scientific">Streptosporangium album</name>
    <dbReference type="NCBI Taxonomy" id="47479"/>
    <lineage>
        <taxon>Bacteria</taxon>
        <taxon>Bacillati</taxon>
        <taxon>Actinomycetota</taxon>
        <taxon>Actinomycetes</taxon>
        <taxon>Streptosporangiales</taxon>
        <taxon>Streptosporangiaceae</taxon>
        <taxon>Streptosporangium</taxon>
    </lineage>
</organism>
<reference evidence="2 3" key="1">
    <citation type="submission" date="2020-08" db="EMBL/GenBank/DDBJ databases">
        <title>Sequencing the genomes of 1000 actinobacteria strains.</title>
        <authorList>
            <person name="Klenk H.-P."/>
        </authorList>
    </citation>
    <scope>NUCLEOTIDE SEQUENCE [LARGE SCALE GENOMIC DNA]</scope>
    <source>
        <strain evidence="2 3">DSM 43023</strain>
    </source>
</reference>
<dbReference type="EMBL" id="JACHJU010000007">
    <property type="protein sequence ID" value="MBB4944108.1"/>
    <property type="molecule type" value="Genomic_DNA"/>
</dbReference>
<evidence type="ECO:0000256" key="1">
    <source>
        <dbReference type="SAM" id="MobiDB-lite"/>
    </source>
</evidence>
<evidence type="ECO:0000313" key="2">
    <source>
        <dbReference type="EMBL" id="MBB4944108.1"/>
    </source>
</evidence>
<proteinExistence type="predicted"/>
<feature type="region of interest" description="Disordered" evidence="1">
    <location>
        <begin position="64"/>
        <end position="134"/>
    </location>
</feature>
<dbReference type="RefSeq" id="WP_184759990.1">
    <property type="nucleotide sequence ID" value="NZ_BAABEK010000057.1"/>
</dbReference>
<accession>A0A7W7S6G1</accession>
<evidence type="ECO:0000313" key="3">
    <source>
        <dbReference type="Proteomes" id="UP000534286"/>
    </source>
</evidence>
<protein>
    <submittedName>
        <fullName evidence="2">Uncharacterized protein</fullName>
    </submittedName>
</protein>
<feature type="compositionally biased region" description="Low complexity" evidence="1">
    <location>
        <begin position="83"/>
        <end position="97"/>
    </location>
</feature>
<name>A0A7W7S6G1_9ACTN</name>